<dbReference type="InterPro" id="IPR014284">
    <property type="entry name" value="RNA_pol_sigma-70_dom"/>
</dbReference>
<dbReference type="InterPro" id="IPR036388">
    <property type="entry name" value="WH-like_DNA-bd_sf"/>
</dbReference>
<protein>
    <submittedName>
        <fullName evidence="8">RNA polymerase sigma factor, sigma-70 family</fullName>
    </submittedName>
</protein>
<dbReference type="InterPro" id="IPR046531">
    <property type="entry name" value="DUF6596"/>
</dbReference>
<gene>
    <name evidence="8" type="ORF">SAMN04489732_12030</name>
</gene>
<evidence type="ECO:0000313" key="9">
    <source>
        <dbReference type="Proteomes" id="UP000198582"/>
    </source>
</evidence>
<keyword evidence="2" id="KW-0805">Transcription regulation</keyword>
<dbReference type="InterPro" id="IPR013325">
    <property type="entry name" value="RNA_pol_sigma_r2"/>
</dbReference>
<dbReference type="Gene3D" id="1.10.1740.10">
    <property type="match status" value="1"/>
</dbReference>
<dbReference type="Pfam" id="PF20239">
    <property type="entry name" value="DUF6596"/>
    <property type="match status" value="1"/>
</dbReference>
<dbReference type="InterPro" id="IPR013324">
    <property type="entry name" value="RNA_pol_sigma_r3/r4-like"/>
</dbReference>
<accession>A0A1H8YJP8</accession>
<dbReference type="RefSeq" id="WP_091625528.1">
    <property type="nucleotide sequence ID" value="NZ_FOEF01000020.1"/>
</dbReference>
<evidence type="ECO:0000256" key="1">
    <source>
        <dbReference type="ARBA" id="ARBA00010641"/>
    </source>
</evidence>
<dbReference type="Pfam" id="PF04542">
    <property type="entry name" value="Sigma70_r2"/>
    <property type="match status" value="1"/>
</dbReference>
<keyword evidence="3" id="KW-0731">Sigma factor</keyword>
<feature type="domain" description="RNA polymerase sigma-70 region 2" evidence="5">
    <location>
        <begin position="10"/>
        <end position="76"/>
    </location>
</feature>
<dbReference type="NCBIfam" id="TIGR02937">
    <property type="entry name" value="sigma70-ECF"/>
    <property type="match status" value="1"/>
</dbReference>
<comment type="similarity">
    <text evidence="1">Belongs to the sigma-70 factor family. ECF subfamily.</text>
</comment>
<dbReference type="Gene3D" id="1.10.10.10">
    <property type="entry name" value="Winged helix-like DNA-binding domain superfamily/Winged helix DNA-binding domain"/>
    <property type="match status" value="1"/>
</dbReference>
<dbReference type="PANTHER" id="PTHR47756:SF2">
    <property type="entry name" value="BLL6612 PROTEIN"/>
    <property type="match status" value="1"/>
</dbReference>
<dbReference type="InterPro" id="IPR007627">
    <property type="entry name" value="RNA_pol_sigma70_r2"/>
</dbReference>
<evidence type="ECO:0000256" key="2">
    <source>
        <dbReference type="ARBA" id="ARBA00023015"/>
    </source>
</evidence>
<name>A0A1H8YJP8_9PSEU</name>
<proteinExistence type="inferred from homology"/>
<dbReference type="Proteomes" id="UP000198582">
    <property type="component" value="Unassembled WGS sequence"/>
</dbReference>
<feature type="domain" description="DUF6596" evidence="7">
    <location>
        <begin position="182"/>
        <end position="282"/>
    </location>
</feature>
<keyword evidence="4" id="KW-0804">Transcription</keyword>
<dbReference type="EMBL" id="FOEF01000020">
    <property type="protein sequence ID" value="SEP52367.1"/>
    <property type="molecule type" value="Genomic_DNA"/>
</dbReference>
<evidence type="ECO:0000256" key="3">
    <source>
        <dbReference type="ARBA" id="ARBA00023082"/>
    </source>
</evidence>
<dbReference type="InterPro" id="IPR013249">
    <property type="entry name" value="RNA_pol_sigma70_r4_t2"/>
</dbReference>
<dbReference type="OrthoDB" id="9780299at2"/>
<evidence type="ECO:0000259" key="5">
    <source>
        <dbReference type="Pfam" id="PF04542"/>
    </source>
</evidence>
<dbReference type="SUPFAM" id="SSF88946">
    <property type="entry name" value="Sigma2 domain of RNA polymerase sigma factors"/>
    <property type="match status" value="1"/>
</dbReference>
<evidence type="ECO:0000259" key="6">
    <source>
        <dbReference type="Pfam" id="PF08281"/>
    </source>
</evidence>
<dbReference type="GO" id="GO:0003677">
    <property type="term" value="F:DNA binding"/>
    <property type="evidence" value="ECO:0007669"/>
    <property type="project" value="InterPro"/>
</dbReference>
<dbReference type="GO" id="GO:0016987">
    <property type="term" value="F:sigma factor activity"/>
    <property type="evidence" value="ECO:0007669"/>
    <property type="project" value="UniProtKB-KW"/>
</dbReference>
<evidence type="ECO:0000259" key="7">
    <source>
        <dbReference type="Pfam" id="PF20239"/>
    </source>
</evidence>
<feature type="domain" description="RNA polymerase sigma factor 70 region 4 type 2" evidence="6">
    <location>
        <begin position="113"/>
        <end position="164"/>
    </location>
</feature>
<dbReference type="GO" id="GO:0006352">
    <property type="term" value="P:DNA-templated transcription initiation"/>
    <property type="evidence" value="ECO:0007669"/>
    <property type="project" value="InterPro"/>
</dbReference>
<dbReference type="AlphaFoldDB" id="A0A1H8YJP8"/>
<evidence type="ECO:0000313" key="8">
    <source>
        <dbReference type="EMBL" id="SEP52367.1"/>
    </source>
</evidence>
<dbReference type="PANTHER" id="PTHR47756">
    <property type="entry name" value="BLL6612 PROTEIN-RELATED"/>
    <property type="match status" value="1"/>
</dbReference>
<dbReference type="SUPFAM" id="SSF88659">
    <property type="entry name" value="Sigma3 and sigma4 domains of RNA polymerase sigma factors"/>
    <property type="match status" value="1"/>
</dbReference>
<dbReference type="STRING" id="394193.SAMN04489732_12030"/>
<dbReference type="Pfam" id="PF08281">
    <property type="entry name" value="Sigma70_r4_2"/>
    <property type="match status" value="1"/>
</dbReference>
<evidence type="ECO:0000256" key="4">
    <source>
        <dbReference type="ARBA" id="ARBA00023163"/>
    </source>
</evidence>
<reference evidence="8 9" key="1">
    <citation type="submission" date="2016-10" db="EMBL/GenBank/DDBJ databases">
        <authorList>
            <person name="de Groot N.N."/>
        </authorList>
    </citation>
    <scope>NUCLEOTIDE SEQUENCE [LARGE SCALE GENOMIC DNA]</scope>
    <source>
        <strain evidence="8 9">DSM 44993</strain>
    </source>
</reference>
<sequence length="423" mass="45929">MRETTEVEGLVRRLAPQVLGAVVRRYGHVDLAEDATQEALLAAATQWPADGTPENPLGWLITVAARKLTDLLRREQARRHREEASFAWTLPDQWLAPAADRAPEDSDDTLILLFLCCHPSLSPASQIALTLRAVGGLTTTEIARAFLVPEATMTRRITRAKQRITASKLPFGMPSGAERTARLSAVLHVLYLIFNEGYAPTSGPNPYRRDLSVEAIRLTRIVHQLIPEDGEVTGLLALMLLIDARSAARIGPDGALVPMAEQDRSKWDAGAIADGTALITQALPHGPTGPYQLQAAIAAVHDEAPAAEQTDWPQITALYELLMRTTDNPIIALNHAVAVAMTHGAPQGLALLAELETEERLISDHRLHAVRAHLLEAAGEREGARESYLTAAELTGNALQQDYLRTNATRLDSTSQCPASETL</sequence>
<keyword evidence="9" id="KW-1185">Reference proteome</keyword>
<organism evidence="8 9">
    <name type="scientific">Amycolatopsis saalfeldensis</name>
    <dbReference type="NCBI Taxonomy" id="394193"/>
    <lineage>
        <taxon>Bacteria</taxon>
        <taxon>Bacillati</taxon>
        <taxon>Actinomycetota</taxon>
        <taxon>Actinomycetes</taxon>
        <taxon>Pseudonocardiales</taxon>
        <taxon>Pseudonocardiaceae</taxon>
        <taxon>Amycolatopsis</taxon>
    </lineage>
</organism>